<keyword evidence="4" id="KW-1185">Reference proteome</keyword>
<dbReference type="AlphaFoldDB" id="A0A5Q0P4S2"/>
<organism evidence="2 5">
    <name type="scientific">Acinetobacter wanghuae</name>
    <dbReference type="NCBI Taxonomy" id="2662362"/>
    <lineage>
        <taxon>Bacteria</taxon>
        <taxon>Pseudomonadati</taxon>
        <taxon>Pseudomonadota</taxon>
        <taxon>Gammaproteobacteria</taxon>
        <taxon>Moraxellales</taxon>
        <taxon>Moraxellaceae</taxon>
        <taxon>Acinetobacter</taxon>
    </lineage>
</organism>
<keyword evidence="1" id="KW-1133">Transmembrane helix</keyword>
<accession>A0A5Q0P4S2</accession>
<evidence type="ECO:0000313" key="4">
    <source>
        <dbReference type="Proteomes" id="UP000327478"/>
    </source>
</evidence>
<feature type="transmembrane region" description="Helical" evidence="1">
    <location>
        <begin position="139"/>
        <end position="163"/>
    </location>
</feature>
<dbReference type="EMBL" id="CP045650">
    <property type="protein sequence ID" value="QGA12165.1"/>
    <property type="molecule type" value="Genomic_DNA"/>
</dbReference>
<keyword evidence="1" id="KW-0812">Transmembrane</keyword>
<protein>
    <submittedName>
        <fullName evidence="2">Threonine transporter RhtB</fullName>
    </submittedName>
</protein>
<proteinExistence type="predicted"/>
<reference evidence="4 5" key="1">
    <citation type="submission" date="2019-10" db="EMBL/GenBank/DDBJ databases">
        <authorList>
            <person name="Dong K."/>
        </authorList>
    </citation>
    <scope>NUCLEOTIDE SEQUENCE [LARGE SCALE GENOMIC DNA]</scope>
    <source>
        <strain evidence="3">Dk386</strain>
        <strain evidence="4">dk386</strain>
        <strain evidence="2">Dk771</strain>
        <strain evidence="5">dk771</strain>
    </source>
</reference>
<feature type="transmembrane region" description="Helical" evidence="1">
    <location>
        <begin position="65"/>
        <end position="86"/>
    </location>
</feature>
<evidence type="ECO:0000313" key="2">
    <source>
        <dbReference type="EMBL" id="MQW92605.1"/>
    </source>
</evidence>
<evidence type="ECO:0000313" key="3">
    <source>
        <dbReference type="EMBL" id="QGA12165.1"/>
    </source>
</evidence>
<dbReference type="RefSeq" id="WP_153373129.1">
    <property type="nucleotide sequence ID" value="NZ_CP045650.1"/>
</dbReference>
<sequence length="201" mass="22208">MVENWLFLLAVIAVLMIPGAGNALVASSAHQHGQAKTSLYIPVILLGYFYAINVWALLIHLAAPIWPNFAALVHISSTVYVGWLTFKLFKADQLELHNKKHPEIRPWQVFAATLKNPKAALFAAAIFPSSTWDNPTNFVLVFAAFSLVTLPVFIFWMAFGQAVLSGQSEKIKTDLIYKGSALFLLLCLIPLIINLFHSSSA</sequence>
<evidence type="ECO:0000313" key="5">
    <source>
        <dbReference type="Proteomes" id="UP000480556"/>
    </source>
</evidence>
<dbReference type="Proteomes" id="UP000327478">
    <property type="component" value="Chromosome"/>
</dbReference>
<gene>
    <name evidence="3" type="ORF">GFH30_12700</name>
    <name evidence="2" type="ORF">GHJ48_09425</name>
</gene>
<dbReference type="Proteomes" id="UP000480556">
    <property type="component" value="Unassembled WGS sequence"/>
</dbReference>
<dbReference type="EMBL" id="WITK01000015">
    <property type="protein sequence ID" value="MQW92605.1"/>
    <property type="molecule type" value="Genomic_DNA"/>
</dbReference>
<keyword evidence="1" id="KW-0472">Membrane</keyword>
<feature type="transmembrane region" description="Helical" evidence="1">
    <location>
        <begin position="39"/>
        <end position="59"/>
    </location>
</feature>
<feature type="transmembrane region" description="Helical" evidence="1">
    <location>
        <begin position="175"/>
        <end position="196"/>
    </location>
</feature>
<feature type="transmembrane region" description="Helical" evidence="1">
    <location>
        <begin position="6"/>
        <end position="27"/>
    </location>
</feature>
<name>A0A5Q0P4S2_9GAMM</name>
<evidence type="ECO:0000256" key="1">
    <source>
        <dbReference type="SAM" id="Phobius"/>
    </source>
</evidence>